<dbReference type="EMBL" id="BARU01012213">
    <property type="protein sequence ID" value="GAH38437.1"/>
    <property type="molecule type" value="Genomic_DNA"/>
</dbReference>
<name>X1F0L8_9ZZZZ</name>
<accession>X1F0L8</accession>
<sequence>MKMTDEKAVEILELNIKEAGPKMPPDVKAALIRAVMALKEKIMSGSS</sequence>
<dbReference type="AlphaFoldDB" id="X1F0L8"/>
<reference evidence="1" key="1">
    <citation type="journal article" date="2014" name="Front. Microbiol.">
        <title>High frequency of phylogenetically diverse reductive dehalogenase-homologous genes in deep subseafloor sedimentary metagenomes.</title>
        <authorList>
            <person name="Kawai M."/>
            <person name="Futagami T."/>
            <person name="Toyoda A."/>
            <person name="Takaki Y."/>
            <person name="Nishi S."/>
            <person name="Hori S."/>
            <person name="Arai W."/>
            <person name="Tsubouchi T."/>
            <person name="Morono Y."/>
            <person name="Uchiyama I."/>
            <person name="Ito T."/>
            <person name="Fujiyama A."/>
            <person name="Inagaki F."/>
            <person name="Takami H."/>
        </authorList>
    </citation>
    <scope>NUCLEOTIDE SEQUENCE</scope>
    <source>
        <strain evidence="1">Expedition CK06-06</strain>
    </source>
</reference>
<proteinExistence type="predicted"/>
<organism evidence="1">
    <name type="scientific">marine sediment metagenome</name>
    <dbReference type="NCBI Taxonomy" id="412755"/>
    <lineage>
        <taxon>unclassified sequences</taxon>
        <taxon>metagenomes</taxon>
        <taxon>ecological metagenomes</taxon>
    </lineage>
</organism>
<protein>
    <submittedName>
        <fullName evidence="1">Uncharacterized protein</fullName>
    </submittedName>
</protein>
<evidence type="ECO:0000313" key="1">
    <source>
        <dbReference type="EMBL" id="GAH38437.1"/>
    </source>
</evidence>
<gene>
    <name evidence="1" type="ORF">S03H2_22623</name>
</gene>
<comment type="caution">
    <text evidence="1">The sequence shown here is derived from an EMBL/GenBank/DDBJ whole genome shotgun (WGS) entry which is preliminary data.</text>
</comment>